<keyword evidence="3" id="KW-1185">Reference proteome</keyword>
<keyword evidence="1" id="KW-0812">Transmembrane</keyword>
<dbReference type="RefSeq" id="WP_344976235.1">
    <property type="nucleotide sequence ID" value="NZ_BAABDD010000037.1"/>
</dbReference>
<sequence>MWTVLLYTNPLTVSIALVVLAGAAVVVARWRRRAPRAFAREAR</sequence>
<evidence type="ECO:0000256" key="1">
    <source>
        <dbReference type="SAM" id="Phobius"/>
    </source>
</evidence>
<feature type="transmembrane region" description="Helical" evidence="1">
    <location>
        <begin position="12"/>
        <end position="30"/>
    </location>
</feature>
<name>A0ABP7GK77_9ACTN</name>
<proteinExistence type="predicted"/>
<organism evidence="2 3">
    <name type="scientific">Salinactinospora qingdaonensis</name>
    <dbReference type="NCBI Taxonomy" id="702744"/>
    <lineage>
        <taxon>Bacteria</taxon>
        <taxon>Bacillati</taxon>
        <taxon>Actinomycetota</taxon>
        <taxon>Actinomycetes</taxon>
        <taxon>Streptosporangiales</taxon>
        <taxon>Nocardiopsidaceae</taxon>
        <taxon>Salinactinospora</taxon>
    </lineage>
</organism>
<gene>
    <name evidence="2" type="ORF">GCM10022402_45460</name>
</gene>
<protein>
    <recommendedName>
        <fullName evidence="4">PEP-CTERM protein-sorting domain-containing protein</fullName>
    </recommendedName>
</protein>
<evidence type="ECO:0008006" key="4">
    <source>
        <dbReference type="Google" id="ProtNLM"/>
    </source>
</evidence>
<evidence type="ECO:0000313" key="2">
    <source>
        <dbReference type="EMBL" id="GAA3762808.1"/>
    </source>
</evidence>
<keyword evidence="1" id="KW-0472">Membrane</keyword>
<comment type="caution">
    <text evidence="2">The sequence shown here is derived from an EMBL/GenBank/DDBJ whole genome shotgun (WGS) entry which is preliminary data.</text>
</comment>
<reference evidence="3" key="1">
    <citation type="journal article" date="2019" name="Int. J. Syst. Evol. Microbiol.">
        <title>The Global Catalogue of Microorganisms (GCM) 10K type strain sequencing project: providing services to taxonomists for standard genome sequencing and annotation.</title>
        <authorList>
            <consortium name="The Broad Institute Genomics Platform"/>
            <consortium name="The Broad Institute Genome Sequencing Center for Infectious Disease"/>
            <person name="Wu L."/>
            <person name="Ma J."/>
        </authorList>
    </citation>
    <scope>NUCLEOTIDE SEQUENCE [LARGE SCALE GENOMIC DNA]</scope>
    <source>
        <strain evidence="3">JCM 17137</strain>
    </source>
</reference>
<accession>A0ABP7GK77</accession>
<evidence type="ECO:0000313" key="3">
    <source>
        <dbReference type="Proteomes" id="UP001500908"/>
    </source>
</evidence>
<dbReference type="Proteomes" id="UP001500908">
    <property type="component" value="Unassembled WGS sequence"/>
</dbReference>
<dbReference type="EMBL" id="BAABDD010000037">
    <property type="protein sequence ID" value="GAA3762808.1"/>
    <property type="molecule type" value="Genomic_DNA"/>
</dbReference>
<keyword evidence="1" id="KW-1133">Transmembrane helix</keyword>